<dbReference type="RefSeq" id="WP_371161700.1">
    <property type="nucleotide sequence ID" value="NZ_JBEDNX010000002.1"/>
</dbReference>
<keyword evidence="1" id="KW-0472">Membrane</keyword>
<evidence type="ECO:0000313" key="2">
    <source>
        <dbReference type="EMBL" id="MEZ3163886.1"/>
    </source>
</evidence>
<reference evidence="2 3" key="1">
    <citation type="submission" date="2024-06" db="EMBL/GenBank/DDBJ databases">
        <title>Halorubrum miltondacostae sp. nov., a potential PHA producer isolated from an inland solar saltern in Rio Maior, Portugal.</title>
        <authorList>
            <person name="Albuquerque L."/>
            <person name="Viver T."/>
            <person name="Barroso C."/>
            <person name="Claudino R."/>
            <person name="Galvan M."/>
            <person name="Simoes G."/>
            <person name="Lobo Da Cunha A."/>
            <person name="Egas C."/>
        </authorList>
    </citation>
    <scope>NUCLEOTIDE SEQUENCE [LARGE SCALE GENOMIC DNA]</scope>
    <source>
        <strain evidence="2 3">RMP-11</strain>
    </source>
</reference>
<dbReference type="InterPro" id="IPR058328">
    <property type="entry name" value="DUF8015"/>
</dbReference>
<dbReference type="Pfam" id="PF26047">
    <property type="entry name" value="DUF8015"/>
    <property type="match status" value="1"/>
</dbReference>
<comment type="caution">
    <text evidence="2">The sequence shown here is derived from an EMBL/GenBank/DDBJ whole genome shotgun (WGS) entry which is preliminary data.</text>
</comment>
<dbReference type="AlphaFoldDB" id="A0ABD5M0W0"/>
<evidence type="ECO:0000256" key="1">
    <source>
        <dbReference type="SAM" id="Phobius"/>
    </source>
</evidence>
<protein>
    <submittedName>
        <fullName evidence="2">Uncharacterized protein</fullName>
    </submittedName>
</protein>
<keyword evidence="3" id="KW-1185">Reference proteome</keyword>
<dbReference type="Proteomes" id="UP001567572">
    <property type="component" value="Unassembled WGS sequence"/>
</dbReference>
<evidence type="ECO:0000313" key="3">
    <source>
        <dbReference type="Proteomes" id="UP001567572"/>
    </source>
</evidence>
<keyword evidence="1" id="KW-1133">Transmembrane helix</keyword>
<proteinExistence type="predicted"/>
<sequence>MVEPDIAYPDAVLTSIPLTLLTAHIVGTAFEAYTIAMAGALVVCCLLMLDTLFWHAPVE</sequence>
<name>A0ABD5M0W0_9EURY</name>
<gene>
    <name evidence="2" type="ORF">ABNG04_08405</name>
</gene>
<dbReference type="EMBL" id="JBEDNY010000002">
    <property type="protein sequence ID" value="MEZ3163886.1"/>
    <property type="molecule type" value="Genomic_DNA"/>
</dbReference>
<organism evidence="2 3">
    <name type="scientific">Halorubrum miltondacostae</name>
    <dbReference type="NCBI Taxonomy" id="3076378"/>
    <lineage>
        <taxon>Archaea</taxon>
        <taxon>Methanobacteriati</taxon>
        <taxon>Methanobacteriota</taxon>
        <taxon>Stenosarchaea group</taxon>
        <taxon>Halobacteria</taxon>
        <taxon>Halobacteriales</taxon>
        <taxon>Haloferacaceae</taxon>
        <taxon>Halorubrum</taxon>
    </lineage>
</organism>
<feature type="transmembrane region" description="Helical" evidence="1">
    <location>
        <begin position="33"/>
        <end position="56"/>
    </location>
</feature>
<accession>A0ABD5M0W0</accession>
<keyword evidence="1" id="KW-0812">Transmembrane</keyword>